<dbReference type="Proteomes" id="UP001221142">
    <property type="component" value="Unassembled WGS sequence"/>
</dbReference>
<evidence type="ECO:0000313" key="2">
    <source>
        <dbReference type="Proteomes" id="UP001221142"/>
    </source>
</evidence>
<accession>A0AAD7BGF0</accession>
<evidence type="ECO:0000313" key="1">
    <source>
        <dbReference type="EMBL" id="KAJ7620161.1"/>
    </source>
</evidence>
<proteinExistence type="predicted"/>
<name>A0AAD7BGF0_9AGAR</name>
<sequence length="131" mass="14762">MFQFISEDELPEPDFVGAQDIFLSAPSLRDLTLTHYKFSTPPFLLPSSQLVVYQGSAHCDVHLTILRGVIQSRIHTTPEFLFRVLSVMPIVNREMGGAGMDVFVERLGMRGLEENVEIVDWRETAQLLAAI</sequence>
<dbReference type="AlphaFoldDB" id="A0AAD7BGF0"/>
<gene>
    <name evidence="1" type="ORF">FB45DRAFT_1032851</name>
</gene>
<reference evidence="1" key="1">
    <citation type="submission" date="2023-03" db="EMBL/GenBank/DDBJ databases">
        <title>Massive genome expansion in bonnet fungi (Mycena s.s.) driven by repeated elements and novel gene families across ecological guilds.</title>
        <authorList>
            <consortium name="Lawrence Berkeley National Laboratory"/>
            <person name="Harder C.B."/>
            <person name="Miyauchi S."/>
            <person name="Viragh M."/>
            <person name="Kuo A."/>
            <person name="Thoen E."/>
            <person name="Andreopoulos B."/>
            <person name="Lu D."/>
            <person name="Skrede I."/>
            <person name="Drula E."/>
            <person name="Henrissat B."/>
            <person name="Morin E."/>
            <person name="Kohler A."/>
            <person name="Barry K."/>
            <person name="LaButti K."/>
            <person name="Morin E."/>
            <person name="Salamov A."/>
            <person name="Lipzen A."/>
            <person name="Mereny Z."/>
            <person name="Hegedus B."/>
            <person name="Baldrian P."/>
            <person name="Stursova M."/>
            <person name="Weitz H."/>
            <person name="Taylor A."/>
            <person name="Grigoriev I.V."/>
            <person name="Nagy L.G."/>
            <person name="Martin F."/>
            <person name="Kauserud H."/>
        </authorList>
    </citation>
    <scope>NUCLEOTIDE SEQUENCE</scope>
    <source>
        <strain evidence="1">9284</strain>
    </source>
</reference>
<protein>
    <submittedName>
        <fullName evidence="1">Uncharacterized protein</fullName>
    </submittedName>
</protein>
<dbReference type="EMBL" id="JARKIF010000017">
    <property type="protein sequence ID" value="KAJ7620161.1"/>
    <property type="molecule type" value="Genomic_DNA"/>
</dbReference>
<organism evidence="1 2">
    <name type="scientific">Roridomyces roridus</name>
    <dbReference type="NCBI Taxonomy" id="1738132"/>
    <lineage>
        <taxon>Eukaryota</taxon>
        <taxon>Fungi</taxon>
        <taxon>Dikarya</taxon>
        <taxon>Basidiomycota</taxon>
        <taxon>Agaricomycotina</taxon>
        <taxon>Agaricomycetes</taxon>
        <taxon>Agaricomycetidae</taxon>
        <taxon>Agaricales</taxon>
        <taxon>Marasmiineae</taxon>
        <taxon>Mycenaceae</taxon>
        <taxon>Roridomyces</taxon>
    </lineage>
</organism>
<comment type="caution">
    <text evidence="1">The sequence shown here is derived from an EMBL/GenBank/DDBJ whole genome shotgun (WGS) entry which is preliminary data.</text>
</comment>
<keyword evidence="2" id="KW-1185">Reference proteome</keyword>